<dbReference type="InterPro" id="IPR005653">
    <property type="entry name" value="OstA-like_N"/>
</dbReference>
<comment type="caution">
    <text evidence="2">The sequence shown here is derived from an EMBL/GenBank/DDBJ whole genome shotgun (WGS) entry which is preliminary data.</text>
</comment>
<dbReference type="Pfam" id="PF03968">
    <property type="entry name" value="LptD_N"/>
    <property type="match status" value="1"/>
</dbReference>
<evidence type="ECO:0000313" key="2">
    <source>
        <dbReference type="EMBL" id="KKM28211.1"/>
    </source>
</evidence>
<reference evidence="2" key="1">
    <citation type="journal article" date="2015" name="Nature">
        <title>Complex archaea that bridge the gap between prokaryotes and eukaryotes.</title>
        <authorList>
            <person name="Spang A."/>
            <person name="Saw J.H."/>
            <person name="Jorgensen S.L."/>
            <person name="Zaremba-Niedzwiedzka K."/>
            <person name="Martijn J."/>
            <person name="Lind A.E."/>
            <person name="van Eijk R."/>
            <person name="Schleper C."/>
            <person name="Guy L."/>
            <person name="Ettema T.J."/>
        </authorList>
    </citation>
    <scope>NUCLEOTIDE SEQUENCE</scope>
</reference>
<name>A0A0F9IKR9_9ZZZZ</name>
<feature type="domain" description="Organic solvent tolerance-like N-terminal" evidence="1">
    <location>
        <begin position="5"/>
        <end position="83"/>
    </location>
</feature>
<sequence length="107" mass="11769">KLKIYYKGDLEKETNIAPGDDTIKKMVSTGNVIIKFDDRVATSDLAVYMTETRILILTGPGSTIKSGNNSVTGDKITLYRNDGRIFVESSGEKRVKATFYSGDKGIQ</sequence>
<protein>
    <recommendedName>
        <fullName evidence="1">Organic solvent tolerance-like N-terminal domain-containing protein</fullName>
    </recommendedName>
</protein>
<dbReference type="AlphaFoldDB" id="A0A0F9IKR9"/>
<accession>A0A0F9IKR9</accession>
<feature type="non-terminal residue" evidence="2">
    <location>
        <position position="1"/>
    </location>
</feature>
<dbReference type="EMBL" id="LAZR01012169">
    <property type="protein sequence ID" value="KKM28211.1"/>
    <property type="molecule type" value="Genomic_DNA"/>
</dbReference>
<organism evidence="2">
    <name type="scientific">marine sediment metagenome</name>
    <dbReference type="NCBI Taxonomy" id="412755"/>
    <lineage>
        <taxon>unclassified sequences</taxon>
        <taxon>metagenomes</taxon>
        <taxon>ecological metagenomes</taxon>
    </lineage>
</organism>
<dbReference type="Gene3D" id="2.60.450.10">
    <property type="entry name" value="Lipopolysaccharide (LPS) transport protein A like domain"/>
    <property type="match status" value="1"/>
</dbReference>
<evidence type="ECO:0000259" key="1">
    <source>
        <dbReference type="Pfam" id="PF03968"/>
    </source>
</evidence>
<gene>
    <name evidence="2" type="ORF">LCGC14_1566920</name>
</gene>
<proteinExistence type="predicted"/>